<dbReference type="RefSeq" id="WP_013685915.1">
    <property type="nucleotide sequence ID" value="NC_015321.1"/>
</dbReference>
<dbReference type="HOGENOM" id="CLU_1018436_0_0_10"/>
<evidence type="ECO:0000313" key="1">
    <source>
        <dbReference type="EMBL" id="AEA43143.1"/>
    </source>
</evidence>
<proteinExistence type="predicted"/>
<reference evidence="2" key="2">
    <citation type="submission" date="2011-02" db="EMBL/GenBank/DDBJ databases">
        <title>The complete genome of Fluviicola taffensis DSM 16823.</title>
        <authorList>
            <consortium name="US DOE Joint Genome Institute (JGI-PGF)"/>
            <person name="Lucas S."/>
            <person name="Copeland A."/>
            <person name="Lapidus A."/>
            <person name="Bruce D."/>
            <person name="Goodwin L."/>
            <person name="Pitluck S."/>
            <person name="Kyrpides N."/>
            <person name="Mavromatis K."/>
            <person name="Ivanova N."/>
            <person name="Mikhailova N."/>
            <person name="Pagani I."/>
            <person name="Chertkov O."/>
            <person name="Detter J.C."/>
            <person name="Han C."/>
            <person name="Tapia R."/>
            <person name="Land M."/>
            <person name="Hauser L."/>
            <person name="Markowitz V."/>
            <person name="Cheng J.-F."/>
            <person name="Hugenholtz P."/>
            <person name="Woyke T."/>
            <person name="Wu D."/>
            <person name="Tindall B."/>
            <person name="Pomrenke H.G."/>
            <person name="Brambilla E."/>
            <person name="Klenk H.-P."/>
            <person name="Eisen J.A."/>
        </authorList>
    </citation>
    <scope>NUCLEOTIDE SEQUENCE [LARGE SCALE GENOMIC DNA]</scope>
    <source>
        <strain evidence="2">DSM 16823 / RW262 / RW262</strain>
    </source>
</reference>
<keyword evidence="2" id="KW-1185">Reference proteome</keyword>
<dbReference type="KEGG" id="fte:Fluta_1147"/>
<dbReference type="Proteomes" id="UP000007463">
    <property type="component" value="Chromosome"/>
</dbReference>
<dbReference type="EMBL" id="CP002542">
    <property type="protein sequence ID" value="AEA43143.1"/>
    <property type="molecule type" value="Genomic_DNA"/>
</dbReference>
<dbReference type="eggNOG" id="ENOG5030YIJ">
    <property type="taxonomic scope" value="Bacteria"/>
</dbReference>
<name>F2IAK7_FLUTR</name>
<accession>F2IAK7</accession>
<dbReference type="STRING" id="755732.Fluta_1147"/>
<dbReference type="AlphaFoldDB" id="F2IAK7"/>
<organism evidence="1 2">
    <name type="scientific">Fluviicola taffensis (strain DSM 16823 / NCIMB 13979 / RW262)</name>
    <dbReference type="NCBI Taxonomy" id="755732"/>
    <lineage>
        <taxon>Bacteria</taxon>
        <taxon>Pseudomonadati</taxon>
        <taxon>Bacteroidota</taxon>
        <taxon>Flavobacteriia</taxon>
        <taxon>Flavobacteriales</taxon>
        <taxon>Crocinitomicaceae</taxon>
        <taxon>Fluviicola</taxon>
    </lineage>
</organism>
<gene>
    <name evidence="1" type="ordered locus">Fluta_1147</name>
</gene>
<reference evidence="1 2" key="1">
    <citation type="journal article" date="2011" name="Stand. Genomic Sci.">
        <title>Complete genome sequence of the gliding freshwater bacterium Fluviicola taffensis type strain (RW262).</title>
        <authorList>
            <person name="Woyke T."/>
            <person name="Chertkov O."/>
            <person name="Lapidus A."/>
            <person name="Nolan M."/>
            <person name="Lucas S."/>
            <person name="Del Rio T.G."/>
            <person name="Tice H."/>
            <person name="Cheng J.F."/>
            <person name="Tapia R."/>
            <person name="Han C."/>
            <person name="Goodwin L."/>
            <person name="Pitluck S."/>
            <person name="Liolios K."/>
            <person name="Pagani I."/>
            <person name="Ivanova N."/>
            <person name="Huntemann M."/>
            <person name="Mavromatis K."/>
            <person name="Mikhailova N."/>
            <person name="Pati A."/>
            <person name="Chen A."/>
            <person name="Palaniappan K."/>
            <person name="Land M."/>
            <person name="Hauser L."/>
            <person name="Brambilla E.M."/>
            <person name="Rohde M."/>
            <person name="Mwirichia R."/>
            <person name="Sikorski J."/>
            <person name="Tindall B.J."/>
            <person name="Goker M."/>
            <person name="Bristow J."/>
            <person name="Eisen J.A."/>
            <person name="Markowitz V."/>
            <person name="Hugenholtz P."/>
            <person name="Klenk H.P."/>
            <person name="Kyrpides N.C."/>
        </authorList>
    </citation>
    <scope>NUCLEOTIDE SEQUENCE [LARGE SCALE GENOMIC DNA]</scope>
    <source>
        <strain evidence="2">DSM 16823 / RW262 / RW262</strain>
    </source>
</reference>
<protein>
    <submittedName>
        <fullName evidence="1">Uncharacterized protein</fullName>
    </submittedName>
</protein>
<evidence type="ECO:0000313" key="2">
    <source>
        <dbReference type="Proteomes" id="UP000007463"/>
    </source>
</evidence>
<sequence length="273" mass="30574" precursor="true">MEMHALIEEIAVLLLKIKSGEATLGELEAFAAATNQLNERAIILRYKAYESSVYGNPVTAVSKEEVELESIAEPEIELENSEVQEEASFDLFAMDLDEEVEDEIAFEMGVEESAKVEKLPTSEVEIAAEDEVVPFAPPVVEEEKEEIRYEANMGSPVVPEPEPIFVASPEIGQNLHSIYGKLNNNDGTLAARLMSVRLETLKGAFGFNERLQIIQELFNGSNDEFNNLIEQLETIPSKEEARSLVSSYANKYHWDSESQLAIELIQKVERKYA</sequence>
<dbReference type="OrthoDB" id="1100725at2"/>